<evidence type="ECO:0000313" key="1">
    <source>
        <dbReference type="Ensembl" id="ENSSFOP00015031810.2"/>
    </source>
</evidence>
<dbReference type="AlphaFoldDB" id="A0A8C9SAJ8"/>
<reference evidence="1" key="2">
    <citation type="submission" date="2025-08" db="UniProtKB">
        <authorList>
            <consortium name="Ensembl"/>
        </authorList>
    </citation>
    <scope>IDENTIFICATION</scope>
</reference>
<dbReference type="Ensembl" id="ENSSFOT00015032168.2">
    <property type="protein sequence ID" value="ENSSFOP00015031810.2"/>
    <property type="gene ID" value="ENSSFOG00015020376.2"/>
</dbReference>
<organism evidence="1 2">
    <name type="scientific">Scleropages formosus</name>
    <name type="common">Asian bonytongue</name>
    <name type="synonym">Osteoglossum formosum</name>
    <dbReference type="NCBI Taxonomy" id="113540"/>
    <lineage>
        <taxon>Eukaryota</taxon>
        <taxon>Metazoa</taxon>
        <taxon>Chordata</taxon>
        <taxon>Craniata</taxon>
        <taxon>Vertebrata</taxon>
        <taxon>Euteleostomi</taxon>
        <taxon>Actinopterygii</taxon>
        <taxon>Neopterygii</taxon>
        <taxon>Teleostei</taxon>
        <taxon>Osteoglossocephala</taxon>
        <taxon>Osteoglossomorpha</taxon>
        <taxon>Osteoglossiformes</taxon>
        <taxon>Osteoglossidae</taxon>
        <taxon>Scleropages</taxon>
    </lineage>
</organism>
<proteinExistence type="predicted"/>
<protein>
    <submittedName>
        <fullName evidence="1">Uncharacterized protein</fullName>
    </submittedName>
</protein>
<accession>A0A8C9SAJ8</accession>
<evidence type="ECO:0000313" key="2">
    <source>
        <dbReference type="Proteomes" id="UP000694397"/>
    </source>
</evidence>
<reference evidence="1 2" key="1">
    <citation type="submission" date="2019-04" db="EMBL/GenBank/DDBJ databases">
        <authorList>
            <consortium name="Wellcome Sanger Institute Data Sharing"/>
        </authorList>
    </citation>
    <scope>NUCLEOTIDE SEQUENCE [LARGE SCALE GENOMIC DNA]</scope>
</reference>
<name>A0A8C9SAJ8_SCLFO</name>
<sequence length="68" mass="7627">MSLECGGRPEHPEETHTDHTNCYERTWVRAPLSLRGQTEQGCLNPCPLTPPRRVCLTRGSPKVSPRGE</sequence>
<reference evidence="1" key="3">
    <citation type="submission" date="2025-09" db="UniProtKB">
        <authorList>
            <consortium name="Ensembl"/>
        </authorList>
    </citation>
    <scope>IDENTIFICATION</scope>
</reference>
<keyword evidence="2" id="KW-1185">Reference proteome</keyword>
<dbReference type="Proteomes" id="UP000694397">
    <property type="component" value="Chromosome 16"/>
</dbReference>